<organism evidence="5 6">
    <name type="scientific">Aureobasidium pullulans</name>
    <name type="common">Black yeast</name>
    <name type="synonym">Pullularia pullulans</name>
    <dbReference type="NCBI Taxonomy" id="5580"/>
    <lineage>
        <taxon>Eukaryota</taxon>
        <taxon>Fungi</taxon>
        <taxon>Dikarya</taxon>
        <taxon>Ascomycota</taxon>
        <taxon>Pezizomycotina</taxon>
        <taxon>Dothideomycetes</taxon>
        <taxon>Dothideomycetidae</taxon>
        <taxon>Dothideales</taxon>
        <taxon>Saccotheciaceae</taxon>
        <taxon>Aureobasidium</taxon>
    </lineage>
</organism>
<dbReference type="PROSITE" id="PS50297">
    <property type="entry name" value="ANK_REP_REGION"/>
    <property type="match status" value="7"/>
</dbReference>
<dbReference type="Gene3D" id="3.40.50.300">
    <property type="entry name" value="P-loop containing nucleotide triphosphate hydrolases"/>
    <property type="match status" value="1"/>
</dbReference>
<feature type="repeat" description="ANK" evidence="3">
    <location>
        <begin position="1002"/>
        <end position="1034"/>
    </location>
</feature>
<comment type="caution">
    <text evidence="5">The sequence shown here is derived from an EMBL/GenBank/DDBJ whole genome shotgun (WGS) entry which is preliminary data.</text>
</comment>
<evidence type="ECO:0000256" key="3">
    <source>
        <dbReference type="PROSITE-ProRule" id="PRU00023"/>
    </source>
</evidence>
<feature type="repeat" description="ANK" evidence="3">
    <location>
        <begin position="965"/>
        <end position="997"/>
    </location>
</feature>
<dbReference type="InterPro" id="IPR036770">
    <property type="entry name" value="Ankyrin_rpt-contain_sf"/>
</dbReference>
<dbReference type="Pfam" id="PF12796">
    <property type="entry name" value="Ank_2"/>
    <property type="match status" value="6"/>
</dbReference>
<accession>A0A4S9TK17</accession>
<dbReference type="EMBL" id="QZBM01000098">
    <property type="protein sequence ID" value="THZ24636.1"/>
    <property type="molecule type" value="Genomic_DNA"/>
</dbReference>
<keyword evidence="1" id="KW-0677">Repeat</keyword>
<reference evidence="5 6" key="1">
    <citation type="submission" date="2018-10" db="EMBL/GenBank/DDBJ databases">
        <title>Fifty Aureobasidium pullulans genomes reveal a recombining polyextremotolerant generalist.</title>
        <authorList>
            <person name="Gostincar C."/>
            <person name="Turk M."/>
            <person name="Zajc J."/>
            <person name="Gunde-Cimerman N."/>
        </authorList>
    </citation>
    <scope>NUCLEOTIDE SEQUENCE [LARGE SCALE GENOMIC DNA]</scope>
    <source>
        <strain evidence="5 6">EXF-3863</strain>
    </source>
</reference>
<dbReference type="InterPro" id="IPR027417">
    <property type="entry name" value="P-loop_NTPase"/>
</dbReference>
<name>A0A4S9TK17_AURPU</name>
<dbReference type="SUPFAM" id="SSF53167">
    <property type="entry name" value="Purine and uridine phosphorylases"/>
    <property type="match status" value="1"/>
</dbReference>
<evidence type="ECO:0000313" key="6">
    <source>
        <dbReference type="Proteomes" id="UP000308005"/>
    </source>
</evidence>
<evidence type="ECO:0000256" key="2">
    <source>
        <dbReference type="ARBA" id="ARBA00023043"/>
    </source>
</evidence>
<feature type="repeat" description="ANK" evidence="3">
    <location>
        <begin position="891"/>
        <end position="923"/>
    </location>
</feature>
<evidence type="ECO:0000313" key="5">
    <source>
        <dbReference type="EMBL" id="THZ24636.1"/>
    </source>
</evidence>
<dbReference type="PROSITE" id="PS50088">
    <property type="entry name" value="ANK_REPEAT"/>
    <property type="match status" value="9"/>
</dbReference>
<keyword evidence="2 3" id="KW-0040">ANK repeat</keyword>
<dbReference type="Pfam" id="PF00023">
    <property type="entry name" value="Ank"/>
    <property type="match status" value="1"/>
</dbReference>
<dbReference type="InterPro" id="IPR002110">
    <property type="entry name" value="Ankyrin_rpt"/>
</dbReference>
<dbReference type="Proteomes" id="UP000308005">
    <property type="component" value="Unassembled WGS sequence"/>
</dbReference>
<dbReference type="SMART" id="SM00248">
    <property type="entry name" value="ANK"/>
    <property type="match status" value="16"/>
</dbReference>
<dbReference type="Gene3D" id="3.40.50.1580">
    <property type="entry name" value="Nucleoside phosphorylase domain"/>
    <property type="match status" value="1"/>
</dbReference>
<dbReference type="InterPro" id="IPR056884">
    <property type="entry name" value="NPHP3-like_N"/>
</dbReference>
<protein>
    <recommendedName>
        <fullName evidence="4">NACHT domain-containing protein</fullName>
    </recommendedName>
</protein>
<feature type="repeat" description="ANK" evidence="3">
    <location>
        <begin position="1066"/>
        <end position="1091"/>
    </location>
</feature>
<proteinExistence type="predicted"/>
<dbReference type="GO" id="GO:0003824">
    <property type="term" value="F:catalytic activity"/>
    <property type="evidence" value="ECO:0007669"/>
    <property type="project" value="InterPro"/>
</dbReference>
<feature type="repeat" description="ANK" evidence="3">
    <location>
        <begin position="1328"/>
        <end position="1360"/>
    </location>
</feature>
<feature type="repeat" description="ANK" evidence="3">
    <location>
        <begin position="1033"/>
        <end position="1065"/>
    </location>
</feature>
<feature type="repeat" description="ANK" evidence="3">
    <location>
        <begin position="924"/>
        <end position="956"/>
    </location>
</feature>
<dbReference type="PRINTS" id="PR01415">
    <property type="entry name" value="ANKYRIN"/>
</dbReference>
<gene>
    <name evidence="5" type="ORF">D6C91_03233</name>
</gene>
<dbReference type="PANTHER" id="PTHR24198:SF165">
    <property type="entry name" value="ANKYRIN REPEAT-CONTAINING PROTEIN-RELATED"/>
    <property type="match status" value="1"/>
</dbReference>
<feature type="domain" description="NACHT" evidence="4">
    <location>
        <begin position="398"/>
        <end position="511"/>
    </location>
</feature>
<dbReference type="Pfam" id="PF24883">
    <property type="entry name" value="NPHP3_N"/>
    <property type="match status" value="1"/>
</dbReference>
<dbReference type="InterPro" id="IPR007111">
    <property type="entry name" value="NACHT_NTPase"/>
</dbReference>
<dbReference type="GO" id="GO:0009116">
    <property type="term" value="P:nucleoside metabolic process"/>
    <property type="evidence" value="ECO:0007669"/>
    <property type="project" value="InterPro"/>
</dbReference>
<sequence>MGNEKLTHDDYTVAWICPLEIEQIAALEMLDEEHPKLPQLANDHNVYTLGSVQGHNVVVAGLPTTGNCSAATVVAQMRNTFPHLRFGLLVGIGGGVPTKTDAGPIRLGHIVVSKPVGQHSGAVQYDHGKAEAGEFVRTGFLAPPPTVLLNAASALQVHRRRVSDDPLIAHLNRINVSKRGLRAYKRPSSDQDQLYEPDYIHLDKGKSCKKCGCEASKRVNRDVENSDDESACEEDDDWLVVHRGTIASGEAVMRNGSQRDALAGIDKILCFEMEAAGALNDFPCMIVRGISDYSDSHKNDKWHGYAAAVAAAYARELFRHMPVEQVKQCKIVEADIQEMVETSRQGAKHSIDSRIRNWLRPADASVNYNTASGLCHPGTGAWFLKSPVYKKFLQAPHGRLWLRGIPGSGKTVLASTIVKELRCADEGPESAIIYFFFSFSDDSKQRLEHLVRSLIFQLSGLHKAGRARLTSHFEKHNDGYEQPPTESLVELLDQMICDFRSVTIVLDALDESNGTQSILQWITSRNRCKFLLTGRPERDIEEALTQWLPSNCAITLENEPMDDDIKAYVHHKLETEKNLSRWKSIHNLISDTLVEKAGGMFRWVYCQLEELSGCLDKPAVRLMLQTLPLDLNHTYDRILQNIPRSRVPNAIKLLQFLAFSNRPMSLRELVDAIATDPNSSILFDVEDRLAPPDAIIGYCSSLVRLIGQAVKYKQARSASASALPCASSIGLASASDARSELHLEAGSDAETETEYRYEPQLELAHFSVKEYLLLHRNATPYQECFQTPAANAMIASTCLAYLWTLQKPHLSKLMDATHETGRREIQTKFPLTDFATRHWLDHARVASENQEKLFFWTSKIFVDKPFMTFWLRFYNPALQWAQEELPRYDEDPAPPLYHASLGGLDRSVRLLLERGAAIDAGSRSGASALQIAAHEGNVELVEILIGCGANVNARNRRFRATASGSYVTALQAASNNGHVRTVQILLDHGSDINAGSHEIYFRSGTALRTASANGHLKVVQLLLDHGADVNIDDHGFALHAALSNAHTEVSLLLLERGADILACNDDYRTALAAAVYGGDLAIVKLLLERGAHNTRWGLKHAVEGAVSGDRFDLLETLLLHYSERDRKNGVLNDALKCASPNSDGRIIRILLETGADEIHYKNDFLSEACHQGSAATVELLLDFGAKFDRHFDCLNEKQNRRLIPSLVASQGDQLEIAKLLVARDAKSNSSDLYNATALKYACAIGRHEIVEYLLENDADFRKPCDYLNLPLEIACRNGTLEVINMLLKYGAKVDACDSGALTAACEVGHIGIAQLLLAQGADVNGRRKSKTPIQAACSGGHLELVELLRDRGADVNARGGKLGTALCSAASINNAEMAWMLLERGADPNLGDKRFGSALQAACSRWHWHENSDLVQLLLDNGADVNVRGGIYGNALCAAVYNRHVESVHMLLGRGARIDMRGGKYGNALQIAIEKGLRDIRKSLLKGGWKIVIHKRPFWRRRCALSDWHPSIQRERLLHPLENDWSSSVLSDYSWSSASSGTTRTSSLDRRHYGHEPYLRGISSIRSSSDSPGMDLEWFHHL</sequence>
<evidence type="ECO:0000256" key="1">
    <source>
        <dbReference type="ARBA" id="ARBA00022737"/>
    </source>
</evidence>
<dbReference type="SUPFAM" id="SSF48403">
    <property type="entry name" value="Ankyrin repeat"/>
    <property type="match status" value="2"/>
</dbReference>
<dbReference type="SUPFAM" id="SSF52540">
    <property type="entry name" value="P-loop containing nucleoside triphosphate hydrolases"/>
    <property type="match status" value="1"/>
</dbReference>
<dbReference type="InterPro" id="IPR035994">
    <property type="entry name" value="Nucleoside_phosphorylase_sf"/>
</dbReference>
<evidence type="ECO:0000259" key="4">
    <source>
        <dbReference type="PROSITE" id="PS50837"/>
    </source>
</evidence>
<dbReference type="Gene3D" id="1.25.40.20">
    <property type="entry name" value="Ankyrin repeat-containing domain"/>
    <property type="match status" value="5"/>
</dbReference>
<dbReference type="PANTHER" id="PTHR24198">
    <property type="entry name" value="ANKYRIN REPEAT AND PROTEIN KINASE DOMAIN-CONTAINING PROTEIN"/>
    <property type="match status" value="1"/>
</dbReference>
<feature type="repeat" description="ANK" evidence="3">
    <location>
        <begin position="1266"/>
        <end position="1298"/>
    </location>
</feature>
<dbReference type="GO" id="GO:0005737">
    <property type="term" value="C:cytoplasm"/>
    <property type="evidence" value="ECO:0007669"/>
    <property type="project" value="TreeGrafter"/>
</dbReference>
<dbReference type="PROSITE" id="PS50837">
    <property type="entry name" value="NACHT"/>
    <property type="match status" value="1"/>
</dbReference>
<feature type="repeat" description="ANK" evidence="3">
    <location>
        <begin position="1361"/>
        <end position="1393"/>
    </location>
</feature>